<evidence type="ECO:0000256" key="2">
    <source>
        <dbReference type="SAM" id="MobiDB-lite"/>
    </source>
</evidence>
<feature type="compositionally biased region" description="Basic residues" evidence="2">
    <location>
        <begin position="10"/>
        <end position="21"/>
    </location>
</feature>
<dbReference type="RefSeq" id="WP_377096617.1">
    <property type="nucleotide sequence ID" value="NZ_JBHSJM010000001.1"/>
</dbReference>
<evidence type="ECO:0000259" key="3">
    <source>
        <dbReference type="PROSITE" id="PS50878"/>
    </source>
</evidence>
<dbReference type="Gene3D" id="3.30.70.270">
    <property type="match status" value="1"/>
</dbReference>
<evidence type="ECO:0000256" key="1">
    <source>
        <dbReference type="ARBA" id="ARBA00034120"/>
    </source>
</evidence>
<evidence type="ECO:0000313" key="5">
    <source>
        <dbReference type="Proteomes" id="UP001597297"/>
    </source>
</evidence>
<reference evidence="5" key="1">
    <citation type="journal article" date="2019" name="Int. J. Syst. Evol. Microbiol.">
        <title>The Global Catalogue of Microorganisms (GCM) 10K type strain sequencing project: providing services to taxonomists for standard genome sequencing and annotation.</title>
        <authorList>
            <consortium name="The Broad Institute Genomics Platform"/>
            <consortium name="The Broad Institute Genome Sequencing Center for Infectious Disease"/>
            <person name="Wu L."/>
            <person name="Ma J."/>
        </authorList>
    </citation>
    <scope>NUCLEOTIDE SEQUENCE [LARGE SCALE GENOMIC DNA]</scope>
    <source>
        <strain evidence="5">JCM 16545</strain>
    </source>
</reference>
<feature type="domain" description="Reverse transcriptase" evidence="3">
    <location>
        <begin position="1"/>
        <end position="229"/>
    </location>
</feature>
<keyword evidence="4" id="KW-0548">Nucleotidyltransferase</keyword>
<organism evidence="4 5">
    <name type="scientific">Rubritalea spongiae</name>
    <dbReference type="NCBI Taxonomy" id="430797"/>
    <lineage>
        <taxon>Bacteria</taxon>
        <taxon>Pseudomonadati</taxon>
        <taxon>Verrucomicrobiota</taxon>
        <taxon>Verrucomicrobiia</taxon>
        <taxon>Verrucomicrobiales</taxon>
        <taxon>Rubritaleaceae</taxon>
        <taxon>Rubritalea</taxon>
    </lineage>
</organism>
<dbReference type="PANTHER" id="PTHR34047:SF8">
    <property type="entry name" value="PROTEIN YKFC"/>
    <property type="match status" value="1"/>
</dbReference>
<comment type="similarity">
    <text evidence="1">Belongs to the bacterial reverse transcriptase family.</text>
</comment>
<dbReference type="SUPFAM" id="SSF56672">
    <property type="entry name" value="DNA/RNA polymerases"/>
    <property type="match status" value="1"/>
</dbReference>
<dbReference type="CDD" id="cd01651">
    <property type="entry name" value="RT_G2_intron"/>
    <property type="match status" value="1"/>
</dbReference>
<dbReference type="InterPro" id="IPR000477">
    <property type="entry name" value="RT_dom"/>
</dbReference>
<evidence type="ECO:0000313" key="4">
    <source>
        <dbReference type="EMBL" id="MFD2275118.1"/>
    </source>
</evidence>
<gene>
    <name evidence="4" type="ORF">ACFSQZ_01425</name>
</gene>
<name>A0ABW5E1J1_9BACT</name>
<dbReference type="Pfam" id="PF08388">
    <property type="entry name" value="GIIM"/>
    <property type="match status" value="1"/>
</dbReference>
<dbReference type="PROSITE" id="PS50878">
    <property type="entry name" value="RT_POL"/>
    <property type="match status" value="1"/>
</dbReference>
<protein>
    <submittedName>
        <fullName evidence="4">Reverse transcriptase domain-containing protein</fullName>
    </submittedName>
</protein>
<dbReference type="PANTHER" id="PTHR34047">
    <property type="entry name" value="NUCLEAR INTRON MATURASE 1, MITOCHONDRIAL-RELATED"/>
    <property type="match status" value="1"/>
</dbReference>
<dbReference type="InterPro" id="IPR051083">
    <property type="entry name" value="GrpII_Intron_Splice-Mob/Def"/>
</dbReference>
<accession>A0ABW5E1J1</accession>
<dbReference type="InterPro" id="IPR043128">
    <property type="entry name" value="Rev_trsase/Diguanyl_cyclase"/>
</dbReference>
<proteinExistence type="inferred from homology"/>
<sequence>MNLEAPYSATRKRSFPKKGSKGSRTIEIANFSDRVREKLIEIAITPWIERELAPVQFGFRQGRGQQDAIAYLRLLLSGHGPKWVVDADISKFFDKILHSGVLDSLRALNPPKELINYISSWLNQRDKLGKKSGRGLPQGSPLSPVLANLAICKLPQHLSLGKGEQVIIYADDLVCLTKSQDRAERIYLNIDTHLQTLGLTLSKEKSSIRHTMDQVNGHKPGFHFLGVRFWHGLTNKDGTTKPYALAMPSKENVNALKQELKEIVKQTTVCKKYKDSKNLQRPFERMIKKLNAKLRGFGNYYRHTNAKRTFGKIDSYMHDTLLRKAFKVFKGQPRARIVRRYFSGVSRDKQGNPLKKQNGEERKRKWIFQDPLHKGAGHPLTVIKLADIRVGTHTMVKHERSYFDGDWIYWNTRGSGRYRGTPQGINATAIRRQQGKCPLCKKPLIQKETELTQHLGQDGKEQVIHIQCLSHIEPQSGV</sequence>
<dbReference type="Pfam" id="PF00078">
    <property type="entry name" value="RVT_1"/>
    <property type="match status" value="1"/>
</dbReference>
<dbReference type="EMBL" id="JBHUJC010000003">
    <property type="protein sequence ID" value="MFD2275118.1"/>
    <property type="molecule type" value="Genomic_DNA"/>
</dbReference>
<keyword evidence="4" id="KW-0695">RNA-directed DNA polymerase</keyword>
<comment type="caution">
    <text evidence="4">The sequence shown here is derived from an EMBL/GenBank/DDBJ whole genome shotgun (WGS) entry which is preliminary data.</text>
</comment>
<dbReference type="Proteomes" id="UP001597297">
    <property type="component" value="Unassembled WGS sequence"/>
</dbReference>
<feature type="region of interest" description="Disordered" evidence="2">
    <location>
        <begin position="1"/>
        <end position="21"/>
    </location>
</feature>
<dbReference type="GO" id="GO:0003964">
    <property type="term" value="F:RNA-directed DNA polymerase activity"/>
    <property type="evidence" value="ECO:0007669"/>
    <property type="project" value="UniProtKB-KW"/>
</dbReference>
<keyword evidence="5" id="KW-1185">Reference proteome</keyword>
<keyword evidence="4" id="KW-0808">Transferase</keyword>
<dbReference type="InterPro" id="IPR043502">
    <property type="entry name" value="DNA/RNA_pol_sf"/>
</dbReference>
<dbReference type="InterPro" id="IPR013597">
    <property type="entry name" value="Mat_intron_G2"/>
</dbReference>